<dbReference type="FunFam" id="3.40.50.720:FF:000468">
    <property type="entry name" value="Short-chain dehydrogenase, putative"/>
    <property type="match status" value="1"/>
</dbReference>
<evidence type="ECO:0000256" key="9">
    <source>
        <dbReference type="ARBA" id="ARBA00026112"/>
    </source>
</evidence>
<comment type="catalytic activity">
    <reaction evidence="11">
        <text>sphinganine + NADP(+) = 3-oxosphinganine + NADPH + H(+)</text>
        <dbReference type="Rhea" id="RHEA:22640"/>
        <dbReference type="ChEBI" id="CHEBI:15378"/>
        <dbReference type="ChEBI" id="CHEBI:57783"/>
        <dbReference type="ChEBI" id="CHEBI:57817"/>
        <dbReference type="ChEBI" id="CHEBI:58299"/>
        <dbReference type="ChEBI" id="CHEBI:58349"/>
        <dbReference type="EC" id="1.1.1.102"/>
    </reaction>
    <physiologicalReaction direction="right-to-left" evidence="11">
        <dbReference type="Rhea" id="RHEA:22642"/>
    </physiologicalReaction>
</comment>
<evidence type="ECO:0000256" key="4">
    <source>
        <dbReference type="ARBA" id="ARBA00022824"/>
    </source>
</evidence>
<proteinExistence type="predicted"/>
<dbReference type="GO" id="GO:0006666">
    <property type="term" value="P:3-keto-sphinganine metabolic process"/>
    <property type="evidence" value="ECO:0007669"/>
    <property type="project" value="InterPro"/>
</dbReference>
<keyword evidence="6" id="KW-0746">Sphingolipid metabolism</keyword>
<name>A0AAD7TVR4_9APHY</name>
<dbReference type="Proteomes" id="UP001215151">
    <property type="component" value="Unassembled WGS sequence"/>
</dbReference>
<evidence type="ECO:0000256" key="7">
    <source>
        <dbReference type="ARBA" id="ARBA00023002"/>
    </source>
</evidence>
<feature type="transmembrane region" description="Helical" evidence="12">
    <location>
        <begin position="38"/>
        <end position="60"/>
    </location>
</feature>
<accession>A0AAD7TVR4</accession>
<evidence type="ECO:0000313" key="13">
    <source>
        <dbReference type="EMBL" id="KAJ8486819.1"/>
    </source>
</evidence>
<dbReference type="AlphaFoldDB" id="A0AAD7TVR4"/>
<protein>
    <recommendedName>
        <fullName evidence="9">3-dehydrosphinganine reductase</fullName>
        <ecNumber evidence="9">1.1.1.102</ecNumber>
    </recommendedName>
</protein>
<keyword evidence="5" id="KW-0521">NADP</keyword>
<dbReference type="CDD" id="cd08939">
    <property type="entry name" value="KDSR-like_SDR_c"/>
    <property type="match status" value="1"/>
</dbReference>
<keyword evidence="4" id="KW-0256">Endoplasmic reticulum</keyword>
<keyword evidence="14" id="KW-1185">Reference proteome</keyword>
<dbReference type="InterPro" id="IPR002347">
    <property type="entry name" value="SDR_fam"/>
</dbReference>
<evidence type="ECO:0000256" key="6">
    <source>
        <dbReference type="ARBA" id="ARBA00022919"/>
    </source>
</evidence>
<dbReference type="Gene3D" id="3.40.50.720">
    <property type="entry name" value="NAD(P)-binding Rossmann-like Domain"/>
    <property type="match status" value="1"/>
</dbReference>
<evidence type="ECO:0000256" key="1">
    <source>
        <dbReference type="ARBA" id="ARBA00004240"/>
    </source>
</evidence>
<evidence type="ECO:0000256" key="2">
    <source>
        <dbReference type="ARBA" id="ARBA00004760"/>
    </source>
</evidence>
<comment type="pathway">
    <text evidence="2">Lipid metabolism; sphingolipid metabolism.</text>
</comment>
<comment type="subcellular location">
    <subcellularLocation>
        <location evidence="1">Endoplasmic reticulum</location>
    </subcellularLocation>
</comment>
<evidence type="ECO:0000256" key="11">
    <source>
        <dbReference type="ARBA" id="ARBA00048930"/>
    </source>
</evidence>
<dbReference type="EC" id="1.1.1.102" evidence="9"/>
<dbReference type="PRINTS" id="PR00081">
    <property type="entry name" value="GDHRDH"/>
</dbReference>
<evidence type="ECO:0000313" key="14">
    <source>
        <dbReference type="Proteomes" id="UP001215151"/>
    </source>
</evidence>
<dbReference type="GO" id="GO:0005789">
    <property type="term" value="C:endoplasmic reticulum membrane"/>
    <property type="evidence" value="ECO:0007669"/>
    <property type="project" value="TreeGrafter"/>
</dbReference>
<comment type="function">
    <text evidence="10">Catalyzes the reduction of 3'-oxosphinganine (3-ketodihydrosphingosine/KDS) to sphinganine (dihydrosphingosine/DHS), the second step of de novo sphingolipid biosynthesis.</text>
</comment>
<dbReference type="PANTHER" id="PTHR43550">
    <property type="entry name" value="3-KETODIHYDROSPHINGOSINE REDUCTASE"/>
    <property type="match status" value="1"/>
</dbReference>
<sequence length="370" mass="39814">MNSSAARNLPLELPEYEKPNNALPLASFPVSMAFPPPWTSSSLALVALALLTALVIRAMLFSSKKWDPRGQHCFITGGSSGTGLALAVLLVQRGAHVSIVARNGERLAKALEMLEQHRQTSNQILKAYSFAVDSESGSAAALNAASKLHEGRCPDALFLCAGASAPAFFVDQTEEALKAGMQMTYWAQAFTALAGTKEMVKQGVKGRIVFVSSVLAFFSIVGYSPYSPGKFALRGLAETLHSELKLYGISIHIAFPATIYTPGYEEENKTKPKITLKIEESDGGDSPEAVATAILKGVQRGNFHITTGFLGELFRSSAAGASPRPSYLLDIVYGLISFIGLPIWRHSVDSTVKAHQKEHREYLRAQGLVA</sequence>
<keyword evidence="12" id="KW-0812">Transmembrane</keyword>
<organism evidence="13 14">
    <name type="scientific">Trametes cubensis</name>
    <dbReference type="NCBI Taxonomy" id="1111947"/>
    <lineage>
        <taxon>Eukaryota</taxon>
        <taxon>Fungi</taxon>
        <taxon>Dikarya</taxon>
        <taxon>Basidiomycota</taxon>
        <taxon>Agaricomycotina</taxon>
        <taxon>Agaricomycetes</taxon>
        <taxon>Polyporales</taxon>
        <taxon>Polyporaceae</taxon>
        <taxon>Trametes</taxon>
    </lineage>
</organism>
<evidence type="ECO:0000256" key="10">
    <source>
        <dbReference type="ARBA" id="ARBA00044737"/>
    </source>
</evidence>
<keyword evidence="12" id="KW-0472">Membrane</keyword>
<comment type="caution">
    <text evidence="13">The sequence shown here is derived from an EMBL/GenBank/DDBJ whole genome shotgun (WGS) entry which is preliminary data.</text>
</comment>
<dbReference type="EMBL" id="JAPEVG010000090">
    <property type="protein sequence ID" value="KAJ8486819.1"/>
    <property type="molecule type" value="Genomic_DNA"/>
</dbReference>
<dbReference type="GO" id="GO:0047560">
    <property type="term" value="F:3-dehydrosphinganine reductase activity"/>
    <property type="evidence" value="ECO:0007669"/>
    <property type="project" value="UniProtKB-EC"/>
</dbReference>
<dbReference type="Pfam" id="PF00106">
    <property type="entry name" value="adh_short"/>
    <property type="match status" value="1"/>
</dbReference>
<reference evidence="13" key="1">
    <citation type="submission" date="2022-11" db="EMBL/GenBank/DDBJ databases">
        <title>Genome Sequence of Cubamyces cubensis.</title>
        <authorList>
            <person name="Buettner E."/>
        </authorList>
    </citation>
    <scope>NUCLEOTIDE SEQUENCE</scope>
    <source>
        <strain evidence="13">MPL-01</strain>
    </source>
</reference>
<dbReference type="GO" id="GO:0030148">
    <property type="term" value="P:sphingolipid biosynthetic process"/>
    <property type="evidence" value="ECO:0007669"/>
    <property type="project" value="InterPro"/>
</dbReference>
<keyword evidence="7" id="KW-0560">Oxidoreductase</keyword>
<evidence type="ECO:0000256" key="5">
    <source>
        <dbReference type="ARBA" id="ARBA00022857"/>
    </source>
</evidence>
<keyword evidence="8" id="KW-0443">Lipid metabolism</keyword>
<feature type="transmembrane region" description="Helical" evidence="12">
    <location>
        <begin position="208"/>
        <end position="226"/>
    </location>
</feature>
<evidence type="ECO:0000256" key="12">
    <source>
        <dbReference type="SAM" id="Phobius"/>
    </source>
</evidence>
<evidence type="ECO:0000256" key="3">
    <source>
        <dbReference type="ARBA" id="ARBA00004991"/>
    </source>
</evidence>
<dbReference type="PANTHER" id="PTHR43550:SF3">
    <property type="entry name" value="3-KETODIHYDROSPHINGOSINE REDUCTASE"/>
    <property type="match status" value="1"/>
</dbReference>
<evidence type="ECO:0000256" key="8">
    <source>
        <dbReference type="ARBA" id="ARBA00023098"/>
    </source>
</evidence>
<keyword evidence="12" id="KW-1133">Transmembrane helix</keyword>
<comment type="pathway">
    <text evidence="3">Sphingolipid metabolism.</text>
</comment>
<gene>
    <name evidence="13" type="ORF">ONZ51_g4567</name>
</gene>
<dbReference type="InterPro" id="IPR036291">
    <property type="entry name" value="NAD(P)-bd_dom_sf"/>
</dbReference>
<dbReference type="SUPFAM" id="SSF51735">
    <property type="entry name" value="NAD(P)-binding Rossmann-fold domains"/>
    <property type="match status" value="1"/>
</dbReference>
<dbReference type="InterPro" id="IPR045022">
    <property type="entry name" value="KDSR-like"/>
</dbReference>